<protein>
    <submittedName>
        <fullName evidence="1">Uncharacterized protein</fullName>
    </submittedName>
</protein>
<accession>M6HEJ4</accession>
<gene>
    <name evidence="1" type="ORF">LEP1GSC158_4358</name>
</gene>
<dbReference type="Proteomes" id="UP000012089">
    <property type="component" value="Unassembled WGS sequence"/>
</dbReference>
<dbReference type="EMBL" id="AFMF02000038">
    <property type="protein sequence ID" value="EMM93807.1"/>
    <property type="molecule type" value="Genomic_DNA"/>
</dbReference>
<organism evidence="1 2">
    <name type="scientific">Leptospira interrogans serovar Zanoni str. LT2156</name>
    <dbReference type="NCBI Taxonomy" id="1001601"/>
    <lineage>
        <taxon>Bacteria</taxon>
        <taxon>Pseudomonadati</taxon>
        <taxon>Spirochaetota</taxon>
        <taxon>Spirochaetia</taxon>
        <taxon>Leptospirales</taxon>
        <taxon>Leptospiraceae</taxon>
        <taxon>Leptospira</taxon>
    </lineage>
</organism>
<evidence type="ECO:0000313" key="2">
    <source>
        <dbReference type="Proteomes" id="UP000012089"/>
    </source>
</evidence>
<dbReference type="AlphaFoldDB" id="M6HEJ4"/>
<proteinExistence type="predicted"/>
<comment type="caution">
    <text evidence="1">The sequence shown here is derived from an EMBL/GenBank/DDBJ whole genome shotgun (WGS) entry which is preliminary data.</text>
</comment>
<name>M6HEJ4_LEPIR</name>
<evidence type="ECO:0000313" key="1">
    <source>
        <dbReference type="EMBL" id="EMM93807.1"/>
    </source>
</evidence>
<sequence length="37" mass="4236">MVGNLNLKSGENTIKVVAWDFRGNVSERSFTFYVSRI</sequence>
<reference evidence="1 2" key="1">
    <citation type="submission" date="2013-01" db="EMBL/GenBank/DDBJ databases">
        <authorList>
            <person name="Harkins D.M."/>
            <person name="Durkin A.S."/>
            <person name="Brinkac L.M."/>
            <person name="Haft D.H."/>
            <person name="Selengut J.D."/>
            <person name="Sanka R."/>
            <person name="DePew J."/>
            <person name="Purushe J."/>
            <person name="Tulsiani S.M."/>
            <person name="Graham G.C."/>
            <person name="Burns M.-A."/>
            <person name="Dohnt M.F."/>
            <person name="Smythe L.D."/>
            <person name="McKay D.B."/>
            <person name="Craig S.B."/>
            <person name="Vinetz J.M."/>
            <person name="Sutton G.G."/>
            <person name="Nierman W.C."/>
            <person name="Fouts D.E."/>
        </authorList>
    </citation>
    <scope>NUCLEOTIDE SEQUENCE [LARGE SCALE GENOMIC DNA]</scope>
    <source>
        <strain evidence="1 2">LT2156</strain>
    </source>
</reference>